<dbReference type="SUPFAM" id="SSF50630">
    <property type="entry name" value="Acid proteases"/>
    <property type="match status" value="1"/>
</dbReference>
<evidence type="ECO:0000256" key="1">
    <source>
        <dbReference type="SAM" id="Phobius"/>
    </source>
</evidence>
<keyword evidence="1" id="KW-0472">Membrane</keyword>
<evidence type="ECO:0008006" key="5">
    <source>
        <dbReference type="Google" id="ProtNLM"/>
    </source>
</evidence>
<gene>
    <name evidence="3" type="ORF">SLS60_005670</name>
</gene>
<dbReference type="InterPro" id="IPR021109">
    <property type="entry name" value="Peptidase_aspartic_dom_sf"/>
</dbReference>
<dbReference type="EMBL" id="JAKJXO020000006">
    <property type="protein sequence ID" value="KAL1604078.1"/>
    <property type="molecule type" value="Genomic_DNA"/>
</dbReference>
<evidence type="ECO:0000256" key="2">
    <source>
        <dbReference type="SAM" id="SignalP"/>
    </source>
</evidence>
<proteinExistence type="predicted"/>
<keyword evidence="1" id="KW-1133">Transmembrane helix</keyword>
<accession>A0ABR3RIS6</accession>
<reference evidence="3 4" key="1">
    <citation type="submission" date="2024-02" db="EMBL/GenBank/DDBJ databases">
        <title>De novo assembly and annotation of 12 fungi associated with fruit tree decline syndrome in Ontario, Canada.</title>
        <authorList>
            <person name="Sulman M."/>
            <person name="Ellouze W."/>
            <person name="Ilyukhin E."/>
        </authorList>
    </citation>
    <scope>NUCLEOTIDE SEQUENCE [LARGE SCALE GENOMIC DNA]</scope>
    <source>
        <strain evidence="3 4">M42-189</strain>
    </source>
</reference>
<evidence type="ECO:0000313" key="4">
    <source>
        <dbReference type="Proteomes" id="UP001521785"/>
    </source>
</evidence>
<feature type="signal peptide" evidence="2">
    <location>
        <begin position="1"/>
        <end position="24"/>
    </location>
</feature>
<evidence type="ECO:0000313" key="3">
    <source>
        <dbReference type="EMBL" id="KAL1604078.1"/>
    </source>
</evidence>
<name>A0ABR3RIS6_9PLEO</name>
<feature type="transmembrane region" description="Helical" evidence="1">
    <location>
        <begin position="496"/>
        <end position="517"/>
    </location>
</feature>
<dbReference type="Proteomes" id="UP001521785">
    <property type="component" value="Unassembled WGS sequence"/>
</dbReference>
<keyword evidence="1" id="KW-0812">Transmembrane</keyword>
<keyword evidence="2" id="KW-0732">Signal</keyword>
<protein>
    <recommendedName>
        <fullName evidence="5">Peptidase A1 domain-containing protein</fullName>
    </recommendedName>
</protein>
<keyword evidence="4" id="KW-1185">Reference proteome</keyword>
<sequence length="587" mass="63042">MRFPEAYFVTGFVAIFFPSLAVLAAQNFDVPWSSKRYGPDGPWQAVMITLGGHNSTETIQAQNHSDIDVYPGGYWQIYSLASAACEPFPSSICGNGGFWEPDTDDLSQLYSIAEPFVVDDPAYGLNITKSTRTYMATTIGGKIIYNSSQAFVESASMRYPSGKIGGVTLGALALGADSPNQFFSLDANIQGNGINTSTFSGGLYLKGDIPSYSFGLHIGSAAFNYPGSLVFGGYNKGRVIDPVTSFQDVNTVDLLDIGIGVEDGESPFSFAKKSNLFLDSSGQSQRRNVTIEPLNPYLALPKKTCDGLADILPVTFDKSLDYYTWNLKDPKYEQIVTSAAYLSFTFLPPPGSSDNVIIKVPFALLNLTLSQPITATPTQYFPCVPFDSTTKPPVLGRSFLQAAFFGRNWNTGYSWLAQAPGPGAGVSAHGLGDARTDIANDATIVEGYQNKDGSNLFNQSWAGHWSVASVPTVSNIPTASPSVVPPPHRLSTGAKAGIGISAAIGTISILAAAFLLWRRRNKTGIRSSSSAEQDVKMPQRGYEGHAADLPEVVGPKYAHVGHAPAIFEADNHHYPTEIADTNDPRLR</sequence>
<feature type="chain" id="PRO_5046421097" description="Peptidase A1 domain-containing protein" evidence="2">
    <location>
        <begin position="25"/>
        <end position="587"/>
    </location>
</feature>
<dbReference type="Gene3D" id="2.40.70.10">
    <property type="entry name" value="Acid Proteases"/>
    <property type="match status" value="1"/>
</dbReference>
<organism evidence="3 4">
    <name type="scientific">Paraconiothyrium brasiliense</name>
    <dbReference type="NCBI Taxonomy" id="300254"/>
    <lineage>
        <taxon>Eukaryota</taxon>
        <taxon>Fungi</taxon>
        <taxon>Dikarya</taxon>
        <taxon>Ascomycota</taxon>
        <taxon>Pezizomycotina</taxon>
        <taxon>Dothideomycetes</taxon>
        <taxon>Pleosporomycetidae</taxon>
        <taxon>Pleosporales</taxon>
        <taxon>Massarineae</taxon>
        <taxon>Didymosphaeriaceae</taxon>
        <taxon>Paraconiothyrium</taxon>
    </lineage>
</organism>
<comment type="caution">
    <text evidence="3">The sequence shown here is derived from an EMBL/GenBank/DDBJ whole genome shotgun (WGS) entry which is preliminary data.</text>
</comment>